<dbReference type="GeneID" id="96777436"/>
<organism evidence="3 4">
    <name type="scientific">Anaerovibrio slackiae</name>
    <dbReference type="NCBI Taxonomy" id="2652309"/>
    <lineage>
        <taxon>Bacteria</taxon>
        <taxon>Bacillati</taxon>
        <taxon>Bacillota</taxon>
        <taxon>Negativicutes</taxon>
        <taxon>Selenomonadales</taxon>
        <taxon>Selenomonadaceae</taxon>
        <taxon>Anaerovibrio</taxon>
    </lineage>
</organism>
<gene>
    <name evidence="3" type="ORF">FYJ84_00740</name>
</gene>
<dbReference type="EMBL" id="VUNR01000001">
    <property type="protein sequence ID" value="MSU07526.1"/>
    <property type="molecule type" value="Genomic_DNA"/>
</dbReference>
<feature type="domain" description="DHHA1" evidence="2">
    <location>
        <begin position="227"/>
        <end position="314"/>
    </location>
</feature>
<dbReference type="PANTHER" id="PTHR47618:SF1">
    <property type="entry name" value="BIFUNCTIONAL OLIGORIBONUCLEASE AND PAP PHOSPHATASE NRNA"/>
    <property type="match status" value="1"/>
</dbReference>
<dbReference type="PANTHER" id="PTHR47618">
    <property type="entry name" value="BIFUNCTIONAL OLIGORIBONUCLEASE AND PAP PHOSPHATASE NRNA"/>
    <property type="match status" value="1"/>
</dbReference>
<sequence>MTEQLNGLLRAITHEHVYIQTHNFPDPDAIASAYGLQQLLRHCGVESTVCYQGKIERFNTNYIMEKLGISFSRLVDISDILREDDEIILIDSQKYNANVDDTRGVEIASIDHHPTFFAAEYRFSDIRPEVGSCAAIIASYFFENEIPMDEKTALVLTFGIRSDTAKLSRGVSQLDLDMLSRLFAFCDGDTIYYLENSELEFKDLEAYAKAIESIELYDGDTAFAFAGENCPEALVASVSDFILSLVAVSFSVVYSKKEKGLKLSVRCSSGLDAGVITARALAGFGSGGGHQVMAGGFVPFDGKDLHLAKLITAIKEAFIQQIKLAKVKKSNLSELYTDGA</sequence>
<dbReference type="InterPro" id="IPR003156">
    <property type="entry name" value="DHHA1_dom"/>
</dbReference>
<reference evidence="3 4" key="1">
    <citation type="submission" date="2019-08" db="EMBL/GenBank/DDBJ databases">
        <title>In-depth cultivation of the pig gut microbiome towards novel bacterial diversity and tailored functional studies.</title>
        <authorList>
            <person name="Wylensek D."/>
            <person name="Hitch T.C.A."/>
            <person name="Clavel T."/>
        </authorList>
    </citation>
    <scope>NUCLEOTIDE SEQUENCE [LARGE SCALE GENOMIC DNA]</scope>
    <source>
        <strain evidence="3 4">WCA-693-APC-5D-A</strain>
    </source>
</reference>
<dbReference type="Proteomes" id="UP000433181">
    <property type="component" value="Unassembled WGS sequence"/>
</dbReference>
<dbReference type="GO" id="GO:0003676">
    <property type="term" value="F:nucleic acid binding"/>
    <property type="evidence" value="ECO:0007669"/>
    <property type="project" value="InterPro"/>
</dbReference>
<dbReference type="InterPro" id="IPR038763">
    <property type="entry name" value="DHH_sf"/>
</dbReference>
<dbReference type="Pfam" id="PF01368">
    <property type="entry name" value="DHH"/>
    <property type="match status" value="1"/>
</dbReference>
<keyword evidence="4" id="KW-1185">Reference proteome</keyword>
<dbReference type="Gene3D" id="3.90.1640.10">
    <property type="entry name" value="inorganic pyrophosphatase (n-terminal core)"/>
    <property type="match status" value="1"/>
</dbReference>
<dbReference type="SUPFAM" id="SSF64182">
    <property type="entry name" value="DHH phosphoesterases"/>
    <property type="match status" value="1"/>
</dbReference>
<evidence type="ECO:0000259" key="1">
    <source>
        <dbReference type="Pfam" id="PF01368"/>
    </source>
</evidence>
<protein>
    <submittedName>
        <fullName evidence="3">DHH family phosphoesterase</fullName>
    </submittedName>
</protein>
<name>A0A6I2UFJ0_9FIRM</name>
<dbReference type="AlphaFoldDB" id="A0A6I2UFJ0"/>
<dbReference type="RefSeq" id="WP_154405126.1">
    <property type="nucleotide sequence ID" value="NZ_JBJDWX010000011.1"/>
</dbReference>
<evidence type="ECO:0000313" key="3">
    <source>
        <dbReference type="EMBL" id="MSU07526.1"/>
    </source>
</evidence>
<accession>A0A6I2UFJ0</accession>
<dbReference type="Gene3D" id="3.10.310.30">
    <property type="match status" value="1"/>
</dbReference>
<dbReference type="Pfam" id="PF02272">
    <property type="entry name" value="DHHA1"/>
    <property type="match status" value="1"/>
</dbReference>
<dbReference type="InterPro" id="IPR001667">
    <property type="entry name" value="DDH_dom"/>
</dbReference>
<feature type="domain" description="DDH" evidence="1">
    <location>
        <begin position="17"/>
        <end position="160"/>
    </location>
</feature>
<dbReference type="InterPro" id="IPR051319">
    <property type="entry name" value="Oligoribo/pAp-PDE_c-di-AMP_PDE"/>
</dbReference>
<evidence type="ECO:0000259" key="2">
    <source>
        <dbReference type="Pfam" id="PF02272"/>
    </source>
</evidence>
<proteinExistence type="predicted"/>
<evidence type="ECO:0000313" key="4">
    <source>
        <dbReference type="Proteomes" id="UP000433181"/>
    </source>
</evidence>
<comment type="caution">
    <text evidence="3">The sequence shown here is derived from an EMBL/GenBank/DDBJ whole genome shotgun (WGS) entry which is preliminary data.</text>
</comment>